<gene>
    <name evidence="1" type="ORF">HCT14_02795</name>
</gene>
<evidence type="ECO:0000313" key="2">
    <source>
        <dbReference type="Proteomes" id="UP000711995"/>
    </source>
</evidence>
<dbReference type="RefSeq" id="WP_167700041.1">
    <property type="nucleotide sequence ID" value="NZ_CP118174.1"/>
</dbReference>
<comment type="caution">
    <text evidence="1">The sequence shown here is derived from an EMBL/GenBank/DDBJ whole genome shotgun (WGS) entry which is preliminary data.</text>
</comment>
<proteinExistence type="predicted"/>
<organism evidence="1 2">
    <name type="scientific">Entomospira entomophila</name>
    <dbReference type="NCBI Taxonomy" id="2719988"/>
    <lineage>
        <taxon>Bacteria</taxon>
        <taxon>Pseudomonadati</taxon>
        <taxon>Spirochaetota</taxon>
        <taxon>Spirochaetia</taxon>
        <taxon>Spirochaetales</taxon>
        <taxon>Spirochaetaceae</taxon>
        <taxon>Entomospira</taxon>
    </lineage>
</organism>
<reference evidence="1 2" key="1">
    <citation type="submission" date="2020-03" db="EMBL/GenBank/DDBJ databases">
        <title>Spirochaetal bacteria isolated from arthropods constitute a novel genus Entomospira genus novum within the order Spirochaetales.</title>
        <authorList>
            <person name="Grana-Miraglia L."/>
            <person name="Sikutova S."/>
            <person name="Fingerle V."/>
            <person name="Sing A."/>
            <person name="Castillo-Ramirez S."/>
            <person name="Margos G."/>
            <person name="Rudolf I."/>
        </authorList>
    </citation>
    <scope>NUCLEOTIDE SEQUENCE [LARGE SCALE GENOMIC DNA]</scope>
    <source>
        <strain evidence="1 2">BR193</strain>
    </source>
</reference>
<name>A0A968G8E4_9SPIO</name>
<dbReference type="EMBL" id="JAATLJ010000001">
    <property type="protein sequence ID" value="NIZ40443.1"/>
    <property type="molecule type" value="Genomic_DNA"/>
</dbReference>
<dbReference type="Proteomes" id="UP000711995">
    <property type="component" value="Unassembled WGS sequence"/>
</dbReference>
<accession>A0A968G8E4</accession>
<dbReference type="PROSITE" id="PS51257">
    <property type="entry name" value="PROKAR_LIPOPROTEIN"/>
    <property type="match status" value="1"/>
</dbReference>
<keyword evidence="2" id="KW-1185">Reference proteome</keyword>
<evidence type="ECO:0008006" key="3">
    <source>
        <dbReference type="Google" id="ProtNLM"/>
    </source>
</evidence>
<dbReference type="AlphaFoldDB" id="A0A968G8E4"/>
<sequence length="210" mass="24242">MLKKRFLVLLIGILGCKPQVDTIEKIDPMIISNIEVGASGPLEDVRIRGYIIPSDGFYLLKEQVKLQASIEGVEQSNPMHPSFYELFLTFFSNHFKNGYDKDLLASQAKRRYGGGPIYFNTNTYELTIEGEPLSFTYYNPQASIFLTWNKKWRVDSVRAFLQMNAQNYEPKIGKKYYILWILEGRTSQGDMIVKILGENIHKNSLYTLTY</sequence>
<evidence type="ECO:0000313" key="1">
    <source>
        <dbReference type="EMBL" id="NIZ40443.1"/>
    </source>
</evidence>
<protein>
    <recommendedName>
        <fullName evidence="3">Lipoprotein</fullName>
    </recommendedName>
</protein>